<sequence length="181" mass="19411">MKVTDANSVRVFDPRGIVESANTPIAARAKKLDGLRLAILDNSKWNANKILRTSTAALENSVNFAKVNYYVKHSFSKDAAPEMIAEIAANNDLVLTAIGDCGSCCSCCIRDSVALEKLGIPAAAIITTEFERETELTRTALGMQGLIPVVIDHPVSSITQAEVESRAAQVALQAPKVWLGK</sequence>
<protein>
    <recommendedName>
        <fullName evidence="1">UGSC-like domain-containing protein</fullName>
    </recommendedName>
</protein>
<dbReference type="Pfam" id="PF24696">
    <property type="entry name" value="UGSC"/>
    <property type="match status" value="1"/>
</dbReference>
<dbReference type="InterPro" id="IPR049831">
    <property type="entry name" value="UGSC_seleno"/>
</dbReference>
<dbReference type="InterPro" id="IPR057767">
    <property type="entry name" value="UGSC-like_dom"/>
</dbReference>
<accession>A0A0A3XMI8</accession>
<proteinExistence type="predicted"/>
<evidence type="ECO:0000313" key="2">
    <source>
        <dbReference type="EMBL" id="KGT75575.1"/>
    </source>
</evidence>
<dbReference type="Proteomes" id="UP000030377">
    <property type="component" value="Unassembled WGS sequence"/>
</dbReference>
<evidence type="ECO:0000313" key="3">
    <source>
        <dbReference type="Proteomes" id="UP000030377"/>
    </source>
</evidence>
<dbReference type="AlphaFoldDB" id="A0A0A3XMI8"/>
<dbReference type="EMBL" id="JRPN01000025">
    <property type="protein sequence ID" value="KGT75575.1"/>
    <property type="molecule type" value="Genomic_DNA"/>
</dbReference>
<evidence type="ECO:0000259" key="1">
    <source>
        <dbReference type="Pfam" id="PF24696"/>
    </source>
</evidence>
<reference evidence="2 3" key="1">
    <citation type="submission" date="2014-09" db="EMBL/GenBank/DDBJ databases">
        <title>Draft genome of Bradyrhizobium japonicum Is-34.</title>
        <authorList>
            <person name="Tsurumaru H."/>
            <person name="Yamakawa T."/>
            <person name="Hashimoto S."/>
            <person name="Okizaki K."/>
            <person name="Kanesaki Y."/>
            <person name="Yoshikawa H."/>
            <person name="Yajima S."/>
        </authorList>
    </citation>
    <scope>NUCLEOTIDE SEQUENCE [LARGE SCALE GENOMIC DNA]</scope>
    <source>
        <strain evidence="2 3">Is-34</strain>
    </source>
</reference>
<comment type="caution">
    <text evidence="2">The sequence shown here is derived from an EMBL/GenBank/DDBJ whole genome shotgun (WGS) entry which is preliminary data.</text>
</comment>
<feature type="domain" description="UGSC-like" evidence="1">
    <location>
        <begin position="11"/>
        <end position="178"/>
    </location>
</feature>
<organism evidence="2 3">
    <name type="scientific">Bradyrhizobium japonicum</name>
    <dbReference type="NCBI Taxonomy" id="375"/>
    <lineage>
        <taxon>Bacteria</taxon>
        <taxon>Pseudomonadati</taxon>
        <taxon>Pseudomonadota</taxon>
        <taxon>Alphaproteobacteria</taxon>
        <taxon>Hyphomicrobiales</taxon>
        <taxon>Nitrobacteraceae</taxon>
        <taxon>Bradyrhizobium</taxon>
    </lineage>
</organism>
<dbReference type="NCBIfam" id="NF041046">
    <property type="entry name" value="UGSC_fam"/>
    <property type="match status" value="1"/>
</dbReference>
<name>A0A0A3XMI8_BRAJP</name>
<gene>
    <name evidence="2" type="ORF">MA20_32595</name>
</gene>